<keyword evidence="1" id="KW-0472">Membrane</keyword>
<dbReference type="VEuPathDB" id="VectorBase:GAUT024402"/>
<evidence type="ECO:0000256" key="1">
    <source>
        <dbReference type="SAM" id="Phobius"/>
    </source>
</evidence>
<keyword evidence="1" id="KW-0812">Transmembrane</keyword>
<evidence type="ECO:0000313" key="3">
    <source>
        <dbReference type="Proteomes" id="UP000078200"/>
    </source>
</evidence>
<keyword evidence="3" id="KW-1185">Reference proteome</keyword>
<feature type="transmembrane region" description="Helical" evidence="1">
    <location>
        <begin position="57"/>
        <end position="77"/>
    </location>
</feature>
<protein>
    <submittedName>
        <fullName evidence="2">Uncharacterized protein</fullName>
    </submittedName>
</protein>
<sequence>MFVHEMGEYCSDLSTSTSTMYDKCPNVLDYFTLTNPANVLNCNLQLNLHLMQLSGTAYLLLSSVIFFFYSFSNYDDICLLRIKKQTLKQLTKETTKKLFVLNALLYAIYLSMTARVCSLEGGKHYMRHMLHAVPAKSLFMHSIKGLTKVKFIYLLTYSYFSNYRNLKSLEYNEQPKHSDAAQRVL</sequence>
<accession>A0A1A9V3D9</accession>
<dbReference type="AlphaFoldDB" id="A0A1A9V3D9"/>
<dbReference type="EnsemblMetazoa" id="GAUT024402-RA">
    <property type="protein sequence ID" value="GAUT024402-PA"/>
    <property type="gene ID" value="GAUT024402"/>
</dbReference>
<evidence type="ECO:0000313" key="2">
    <source>
        <dbReference type="EnsemblMetazoa" id="GAUT024402-PA"/>
    </source>
</evidence>
<name>A0A1A9V3D9_GLOAU</name>
<feature type="transmembrane region" description="Helical" evidence="1">
    <location>
        <begin position="98"/>
        <end position="118"/>
    </location>
</feature>
<organism evidence="2 3">
    <name type="scientific">Glossina austeni</name>
    <name type="common">Savannah tsetse fly</name>
    <dbReference type="NCBI Taxonomy" id="7395"/>
    <lineage>
        <taxon>Eukaryota</taxon>
        <taxon>Metazoa</taxon>
        <taxon>Ecdysozoa</taxon>
        <taxon>Arthropoda</taxon>
        <taxon>Hexapoda</taxon>
        <taxon>Insecta</taxon>
        <taxon>Pterygota</taxon>
        <taxon>Neoptera</taxon>
        <taxon>Endopterygota</taxon>
        <taxon>Diptera</taxon>
        <taxon>Brachycera</taxon>
        <taxon>Muscomorpha</taxon>
        <taxon>Hippoboscoidea</taxon>
        <taxon>Glossinidae</taxon>
        <taxon>Glossina</taxon>
    </lineage>
</organism>
<reference evidence="2" key="1">
    <citation type="submission" date="2020-05" db="UniProtKB">
        <authorList>
            <consortium name="EnsemblMetazoa"/>
        </authorList>
    </citation>
    <scope>IDENTIFICATION</scope>
    <source>
        <strain evidence="2">TTRI</strain>
    </source>
</reference>
<feature type="transmembrane region" description="Helical" evidence="1">
    <location>
        <begin position="138"/>
        <end position="160"/>
    </location>
</feature>
<keyword evidence="1" id="KW-1133">Transmembrane helix</keyword>
<proteinExistence type="predicted"/>
<dbReference type="Proteomes" id="UP000078200">
    <property type="component" value="Unassembled WGS sequence"/>
</dbReference>